<proteinExistence type="predicted"/>
<evidence type="ECO:0000313" key="2">
    <source>
        <dbReference type="Proteomes" id="UP000516437"/>
    </source>
</evidence>
<sequence length="87" mass="10024">MPLIEEVVLDVYKNVRDNGPVLEVLISKCLKLGQFHGVCMTIGLQVDGIAMCNEGLWEIEKVRGCWVQEYYCEESEDFDFFPEEKFG</sequence>
<dbReference type="AlphaFoldDB" id="A0A6A1V062"/>
<gene>
    <name evidence="1" type="ORF">CJ030_MR7G009252</name>
</gene>
<accession>A0A6A1V062</accession>
<name>A0A6A1V062_9ROSI</name>
<dbReference type="OrthoDB" id="550575at2759"/>
<evidence type="ECO:0000313" key="1">
    <source>
        <dbReference type="EMBL" id="KAB1206023.1"/>
    </source>
</evidence>
<organism evidence="1 2">
    <name type="scientific">Morella rubra</name>
    <name type="common">Chinese bayberry</name>
    <dbReference type="NCBI Taxonomy" id="262757"/>
    <lineage>
        <taxon>Eukaryota</taxon>
        <taxon>Viridiplantae</taxon>
        <taxon>Streptophyta</taxon>
        <taxon>Embryophyta</taxon>
        <taxon>Tracheophyta</taxon>
        <taxon>Spermatophyta</taxon>
        <taxon>Magnoliopsida</taxon>
        <taxon>eudicotyledons</taxon>
        <taxon>Gunneridae</taxon>
        <taxon>Pentapetalae</taxon>
        <taxon>rosids</taxon>
        <taxon>fabids</taxon>
        <taxon>Fagales</taxon>
        <taxon>Myricaceae</taxon>
        <taxon>Morella</taxon>
    </lineage>
</organism>
<protein>
    <submittedName>
        <fullName evidence="1">Uncharacterized protein</fullName>
    </submittedName>
</protein>
<dbReference type="EMBL" id="RXIC02000025">
    <property type="protein sequence ID" value="KAB1206023.1"/>
    <property type="molecule type" value="Genomic_DNA"/>
</dbReference>
<keyword evidence="2" id="KW-1185">Reference proteome</keyword>
<dbReference type="Proteomes" id="UP000516437">
    <property type="component" value="Chromosome 7"/>
</dbReference>
<reference evidence="1 2" key="1">
    <citation type="journal article" date="2019" name="Plant Biotechnol. J.">
        <title>The red bayberry genome and genetic basis of sex determination.</title>
        <authorList>
            <person name="Jia H.M."/>
            <person name="Jia H.J."/>
            <person name="Cai Q.L."/>
            <person name="Wang Y."/>
            <person name="Zhao H.B."/>
            <person name="Yang W.F."/>
            <person name="Wang G.Y."/>
            <person name="Li Y.H."/>
            <person name="Zhan D.L."/>
            <person name="Shen Y.T."/>
            <person name="Niu Q.F."/>
            <person name="Chang L."/>
            <person name="Qiu J."/>
            <person name="Zhao L."/>
            <person name="Xie H.B."/>
            <person name="Fu W.Y."/>
            <person name="Jin J."/>
            <person name="Li X.W."/>
            <person name="Jiao Y."/>
            <person name="Zhou C.C."/>
            <person name="Tu T."/>
            <person name="Chai C.Y."/>
            <person name="Gao J.L."/>
            <person name="Fan L.J."/>
            <person name="van de Weg E."/>
            <person name="Wang J.Y."/>
            <person name="Gao Z.S."/>
        </authorList>
    </citation>
    <scope>NUCLEOTIDE SEQUENCE [LARGE SCALE GENOMIC DNA]</scope>
    <source>
        <tissue evidence="1">Leaves</tissue>
    </source>
</reference>
<comment type="caution">
    <text evidence="1">The sequence shown here is derived from an EMBL/GenBank/DDBJ whole genome shotgun (WGS) entry which is preliminary data.</text>
</comment>